<feature type="domain" description="HTH lysR-type" evidence="5">
    <location>
        <begin position="1"/>
        <end position="58"/>
    </location>
</feature>
<name>A0A926DHT9_9FIRM</name>
<dbReference type="InterPro" id="IPR000847">
    <property type="entry name" value="LysR_HTH_N"/>
</dbReference>
<dbReference type="Pfam" id="PF00126">
    <property type="entry name" value="HTH_1"/>
    <property type="match status" value="1"/>
</dbReference>
<dbReference type="AlphaFoldDB" id="A0A926DHT9"/>
<dbReference type="EMBL" id="JACRSS010000001">
    <property type="protein sequence ID" value="MBC8537539.1"/>
    <property type="molecule type" value="Genomic_DNA"/>
</dbReference>
<dbReference type="CDD" id="cd05466">
    <property type="entry name" value="PBP2_LTTR_substrate"/>
    <property type="match status" value="1"/>
</dbReference>
<dbReference type="SUPFAM" id="SSF46785">
    <property type="entry name" value="Winged helix' DNA-binding domain"/>
    <property type="match status" value="1"/>
</dbReference>
<comment type="caution">
    <text evidence="6">The sequence shown here is derived from an EMBL/GenBank/DDBJ whole genome shotgun (WGS) entry which is preliminary data.</text>
</comment>
<reference evidence="6" key="1">
    <citation type="submission" date="2020-08" db="EMBL/GenBank/DDBJ databases">
        <title>Genome public.</title>
        <authorList>
            <person name="Liu C."/>
            <person name="Sun Q."/>
        </authorList>
    </citation>
    <scope>NUCLEOTIDE SEQUENCE</scope>
    <source>
        <strain evidence="6">NSJ-63</strain>
    </source>
</reference>
<evidence type="ECO:0000256" key="3">
    <source>
        <dbReference type="ARBA" id="ARBA00023125"/>
    </source>
</evidence>
<dbReference type="Gene3D" id="1.10.10.10">
    <property type="entry name" value="Winged helix-like DNA-binding domain superfamily/Winged helix DNA-binding domain"/>
    <property type="match status" value="1"/>
</dbReference>
<keyword evidence="7" id="KW-1185">Reference proteome</keyword>
<dbReference type="InterPro" id="IPR036388">
    <property type="entry name" value="WH-like_DNA-bd_sf"/>
</dbReference>
<evidence type="ECO:0000256" key="4">
    <source>
        <dbReference type="ARBA" id="ARBA00023163"/>
    </source>
</evidence>
<dbReference type="RefSeq" id="WP_249279441.1">
    <property type="nucleotide sequence ID" value="NZ_JACRSS010000001.1"/>
</dbReference>
<keyword evidence="3" id="KW-0238">DNA-binding</keyword>
<dbReference type="PANTHER" id="PTHR30126">
    <property type="entry name" value="HTH-TYPE TRANSCRIPTIONAL REGULATOR"/>
    <property type="match status" value="1"/>
</dbReference>
<dbReference type="GO" id="GO:0000976">
    <property type="term" value="F:transcription cis-regulatory region binding"/>
    <property type="evidence" value="ECO:0007669"/>
    <property type="project" value="TreeGrafter"/>
</dbReference>
<evidence type="ECO:0000259" key="5">
    <source>
        <dbReference type="PROSITE" id="PS50931"/>
    </source>
</evidence>
<organism evidence="6 7">
    <name type="scientific">Guopingia tenuis</name>
    <dbReference type="NCBI Taxonomy" id="2763656"/>
    <lineage>
        <taxon>Bacteria</taxon>
        <taxon>Bacillati</taxon>
        <taxon>Bacillota</taxon>
        <taxon>Clostridia</taxon>
        <taxon>Christensenellales</taxon>
        <taxon>Christensenellaceae</taxon>
        <taxon>Guopingia</taxon>
    </lineage>
</organism>
<gene>
    <name evidence="6" type="ORF">H8693_01155</name>
</gene>
<sequence>MYNHLLKTFICVVDCGSLNKAAERLFLTPTAVMKQMNLLEKQLNLKLIQRTNRGILATKCGQSLYRDAKFIIAYSEDAIERARELQGMESKTIRVGTSMLNPCKVFMDIWFRISDAFPQFKIQIIPFEDDHRGILSVIEKIGRDFDFIVGVCGSIQWLNRCNMYPLGTYKKCVAVPLGHRLASRKRLKITDLYGETLMMVRRGDSPLNDFLRNDLEQNHPQIHIEDAGYFYDIEVFNRCAETGNVLLNLECWRDIHPSLVTIPVDWEYAIPYGLLYSLTPEKEILEFIDAVEKSLGKKA</sequence>
<accession>A0A926DHT9</accession>
<dbReference type="GO" id="GO:0003700">
    <property type="term" value="F:DNA-binding transcription factor activity"/>
    <property type="evidence" value="ECO:0007669"/>
    <property type="project" value="InterPro"/>
</dbReference>
<keyword evidence="2" id="KW-0805">Transcription regulation</keyword>
<evidence type="ECO:0000313" key="6">
    <source>
        <dbReference type="EMBL" id="MBC8537539.1"/>
    </source>
</evidence>
<proteinExistence type="inferred from homology"/>
<comment type="similarity">
    <text evidence="1">Belongs to the LysR transcriptional regulatory family.</text>
</comment>
<dbReference type="PROSITE" id="PS50931">
    <property type="entry name" value="HTH_LYSR"/>
    <property type="match status" value="1"/>
</dbReference>
<dbReference type="SUPFAM" id="SSF53850">
    <property type="entry name" value="Periplasmic binding protein-like II"/>
    <property type="match status" value="1"/>
</dbReference>
<dbReference type="Proteomes" id="UP000617951">
    <property type="component" value="Unassembled WGS sequence"/>
</dbReference>
<dbReference type="PANTHER" id="PTHR30126:SF40">
    <property type="entry name" value="HTH-TYPE TRANSCRIPTIONAL REGULATOR GLTR"/>
    <property type="match status" value="1"/>
</dbReference>
<dbReference type="InterPro" id="IPR036390">
    <property type="entry name" value="WH_DNA-bd_sf"/>
</dbReference>
<keyword evidence="4" id="KW-0804">Transcription</keyword>
<evidence type="ECO:0000256" key="1">
    <source>
        <dbReference type="ARBA" id="ARBA00009437"/>
    </source>
</evidence>
<protein>
    <submittedName>
        <fullName evidence="6">LysR family transcriptional regulator</fullName>
    </submittedName>
</protein>
<evidence type="ECO:0000313" key="7">
    <source>
        <dbReference type="Proteomes" id="UP000617951"/>
    </source>
</evidence>
<evidence type="ECO:0000256" key="2">
    <source>
        <dbReference type="ARBA" id="ARBA00023015"/>
    </source>
</evidence>